<evidence type="ECO:0000259" key="3">
    <source>
        <dbReference type="Pfam" id="PF01926"/>
    </source>
</evidence>
<reference evidence="4 5" key="1">
    <citation type="submission" date="2016-03" db="EMBL/GenBank/DDBJ databases">
        <authorList>
            <person name="Ploux O."/>
        </authorList>
    </citation>
    <scope>NUCLEOTIDE SEQUENCE [LARGE SCALE GENOMIC DNA]</scope>
    <source>
        <strain evidence="4 5">UAMH 11012</strain>
    </source>
</reference>
<dbReference type="STRING" id="576137.A0A1L7XB76"/>
<feature type="coiled-coil region" evidence="1">
    <location>
        <begin position="268"/>
        <end position="333"/>
    </location>
</feature>
<evidence type="ECO:0000256" key="2">
    <source>
        <dbReference type="SAM" id="MobiDB-lite"/>
    </source>
</evidence>
<organism evidence="4 5">
    <name type="scientific">Phialocephala subalpina</name>
    <dbReference type="NCBI Taxonomy" id="576137"/>
    <lineage>
        <taxon>Eukaryota</taxon>
        <taxon>Fungi</taxon>
        <taxon>Dikarya</taxon>
        <taxon>Ascomycota</taxon>
        <taxon>Pezizomycotina</taxon>
        <taxon>Leotiomycetes</taxon>
        <taxon>Helotiales</taxon>
        <taxon>Mollisiaceae</taxon>
        <taxon>Phialocephala</taxon>
        <taxon>Phialocephala fortinii species complex</taxon>
    </lineage>
</organism>
<feature type="compositionally biased region" description="Polar residues" evidence="2">
    <location>
        <begin position="348"/>
        <end position="364"/>
    </location>
</feature>
<accession>A0A1L7XB76</accession>
<dbReference type="AlphaFoldDB" id="A0A1L7XB76"/>
<keyword evidence="1" id="KW-0175">Coiled coil</keyword>
<dbReference type="GO" id="GO:0005525">
    <property type="term" value="F:GTP binding"/>
    <property type="evidence" value="ECO:0007669"/>
    <property type="project" value="InterPro"/>
</dbReference>
<dbReference type="Proteomes" id="UP000184330">
    <property type="component" value="Unassembled WGS sequence"/>
</dbReference>
<dbReference type="InterPro" id="IPR027417">
    <property type="entry name" value="P-loop_NTPase"/>
</dbReference>
<evidence type="ECO:0000313" key="4">
    <source>
        <dbReference type="EMBL" id="CZR62288.1"/>
    </source>
</evidence>
<evidence type="ECO:0000313" key="5">
    <source>
        <dbReference type="Proteomes" id="UP000184330"/>
    </source>
</evidence>
<dbReference type="OrthoDB" id="8954335at2759"/>
<keyword evidence="5" id="KW-1185">Reference proteome</keyword>
<gene>
    <name evidence="4" type="ORF">PAC_12185</name>
</gene>
<feature type="region of interest" description="Disordered" evidence="2">
    <location>
        <begin position="344"/>
        <end position="364"/>
    </location>
</feature>
<proteinExistence type="predicted"/>
<protein>
    <recommendedName>
        <fullName evidence="3">G domain-containing protein</fullName>
    </recommendedName>
</protein>
<feature type="domain" description="G" evidence="3">
    <location>
        <begin position="40"/>
        <end position="99"/>
    </location>
</feature>
<sequence>MARTGGAITGLPGNWKDAVTPLDKTYFRGGFEPQPNDVFIGVMGVTGAGKSTFIDLLTDSKDIKVGHGLQSLGTQKVMPYLYQYSEDTNVYVIDTPGFDDTNRSDTEVLIDIVDWLSESIRTDVKLSGMLYFHRIIDPRMSGSAKKNLHMFKALCGSEQFSNIILVTTMWEKVSRKEGQAREKELRETEEFWGLMVQQGSRMERHDNTTKSAKKIVKWFVEKKRVELDIQNEIVKQDRELYDTAAGKTLESELLQERERSGREQAKAKAAHERALQQQKEELAKIMREQEKQARREVRKRNEEIEKLKLLRRAADLRAEHERKERETQEQEQKRLWKVATEMEALSRSGLSQKPRTRSHPGQNRIQECRSISLIDNSYFFCGPDQCER</sequence>
<dbReference type="InterPro" id="IPR006073">
    <property type="entry name" value="GTP-bd"/>
</dbReference>
<dbReference type="Gene3D" id="3.40.50.300">
    <property type="entry name" value="P-loop containing nucleotide triphosphate hydrolases"/>
    <property type="match status" value="1"/>
</dbReference>
<dbReference type="SUPFAM" id="SSF52540">
    <property type="entry name" value="P-loop containing nucleoside triphosphate hydrolases"/>
    <property type="match status" value="1"/>
</dbReference>
<evidence type="ECO:0000256" key="1">
    <source>
        <dbReference type="SAM" id="Coils"/>
    </source>
</evidence>
<dbReference type="Pfam" id="PF01926">
    <property type="entry name" value="MMR_HSR1"/>
    <property type="match status" value="1"/>
</dbReference>
<dbReference type="EMBL" id="FJOG01000020">
    <property type="protein sequence ID" value="CZR62288.1"/>
    <property type="molecule type" value="Genomic_DNA"/>
</dbReference>
<name>A0A1L7XB76_9HELO</name>